<name>A0A0F8ZB44_9ZZZZ</name>
<protein>
    <submittedName>
        <fullName evidence="1">Uncharacterized protein</fullName>
    </submittedName>
</protein>
<organism evidence="1">
    <name type="scientific">marine sediment metagenome</name>
    <dbReference type="NCBI Taxonomy" id="412755"/>
    <lineage>
        <taxon>unclassified sequences</taxon>
        <taxon>metagenomes</taxon>
        <taxon>ecological metagenomes</taxon>
    </lineage>
</organism>
<proteinExistence type="predicted"/>
<feature type="non-terminal residue" evidence="1">
    <location>
        <position position="1"/>
    </location>
</feature>
<dbReference type="EMBL" id="LAZR01048872">
    <property type="protein sequence ID" value="KKK90948.1"/>
    <property type="molecule type" value="Genomic_DNA"/>
</dbReference>
<sequence>NDLWGDIAPIDGDDIFTRATARQETALMSLRERILKSAPAALREGGMFSDLPRGGG</sequence>
<evidence type="ECO:0000313" key="1">
    <source>
        <dbReference type="EMBL" id="KKK90948.1"/>
    </source>
</evidence>
<dbReference type="AlphaFoldDB" id="A0A0F8ZB44"/>
<accession>A0A0F8ZB44</accession>
<comment type="caution">
    <text evidence="1">The sequence shown here is derived from an EMBL/GenBank/DDBJ whole genome shotgun (WGS) entry which is preliminary data.</text>
</comment>
<reference evidence="1" key="1">
    <citation type="journal article" date="2015" name="Nature">
        <title>Complex archaea that bridge the gap between prokaryotes and eukaryotes.</title>
        <authorList>
            <person name="Spang A."/>
            <person name="Saw J.H."/>
            <person name="Jorgensen S.L."/>
            <person name="Zaremba-Niedzwiedzka K."/>
            <person name="Martijn J."/>
            <person name="Lind A.E."/>
            <person name="van Eijk R."/>
            <person name="Schleper C."/>
            <person name="Guy L."/>
            <person name="Ettema T.J."/>
        </authorList>
    </citation>
    <scope>NUCLEOTIDE SEQUENCE</scope>
</reference>
<gene>
    <name evidence="1" type="ORF">LCGC14_2717900</name>
</gene>